<comment type="cofactor">
    <cofactor evidence="2">
        <name>Mg(2+)</name>
        <dbReference type="ChEBI" id="CHEBI:18420"/>
    </cofactor>
</comment>
<dbReference type="GO" id="GO:0006281">
    <property type="term" value="P:DNA repair"/>
    <property type="evidence" value="ECO:0007669"/>
    <property type="project" value="UniProtKB-KW"/>
</dbReference>
<dbReference type="InterPro" id="IPR010285">
    <property type="entry name" value="DNA_helicase_pif1-like_DEAD"/>
</dbReference>
<dbReference type="GO" id="GO:0016887">
    <property type="term" value="F:ATP hydrolysis activity"/>
    <property type="evidence" value="ECO:0007669"/>
    <property type="project" value="RHEA"/>
</dbReference>
<dbReference type="AlphaFoldDB" id="A0A1I7XAU8"/>
<dbReference type="InterPro" id="IPR027417">
    <property type="entry name" value="P-loop_NTPase"/>
</dbReference>
<keyword evidence="2" id="KW-0234">DNA repair</keyword>
<dbReference type="InterPro" id="IPR051055">
    <property type="entry name" value="PIF1_helicase"/>
</dbReference>
<keyword evidence="5" id="KW-1185">Reference proteome</keyword>
<keyword evidence="2" id="KW-0378">Hydrolase</keyword>
<dbReference type="SUPFAM" id="SSF52540">
    <property type="entry name" value="P-loop containing nucleoside triphosphate hydrolases"/>
    <property type="match status" value="2"/>
</dbReference>
<evidence type="ECO:0000259" key="3">
    <source>
        <dbReference type="Pfam" id="PF05970"/>
    </source>
</evidence>
<evidence type="ECO:0000313" key="5">
    <source>
        <dbReference type="Proteomes" id="UP000095283"/>
    </source>
</evidence>
<dbReference type="Pfam" id="PF05970">
    <property type="entry name" value="PIF1"/>
    <property type="match status" value="1"/>
</dbReference>
<keyword evidence="2" id="KW-0547">Nucleotide-binding</keyword>
<keyword evidence="2" id="KW-0347">Helicase</keyword>
<dbReference type="GO" id="GO:0006310">
    <property type="term" value="P:DNA recombination"/>
    <property type="evidence" value="ECO:0007669"/>
    <property type="project" value="UniProtKB-KW"/>
</dbReference>
<evidence type="ECO:0000256" key="1">
    <source>
        <dbReference type="ARBA" id="ARBA00023242"/>
    </source>
</evidence>
<keyword evidence="2" id="KW-0067">ATP-binding</keyword>
<evidence type="ECO:0000313" key="6">
    <source>
        <dbReference type="WBParaSite" id="Hba_14730"/>
    </source>
</evidence>
<keyword evidence="2" id="KW-0233">DNA recombination</keyword>
<dbReference type="CDD" id="cd18037">
    <property type="entry name" value="DEXSc_Pif1_like"/>
    <property type="match status" value="1"/>
</dbReference>
<comment type="similarity">
    <text evidence="2">Belongs to the helicase family.</text>
</comment>
<dbReference type="PANTHER" id="PTHR47642:SF7">
    <property type="entry name" value="ATP-DEPENDENT DNA HELICASE PIF1"/>
    <property type="match status" value="1"/>
</dbReference>
<dbReference type="Pfam" id="PF25344">
    <property type="entry name" value="PH_LRR1"/>
    <property type="match status" value="1"/>
</dbReference>
<dbReference type="Gene3D" id="3.40.50.300">
    <property type="entry name" value="P-loop containing nucleotide triphosphate hydrolases"/>
    <property type="match status" value="1"/>
</dbReference>
<dbReference type="WBParaSite" id="Hba_14730">
    <property type="protein sequence ID" value="Hba_14730"/>
    <property type="gene ID" value="Hba_14730"/>
</dbReference>
<dbReference type="InterPro" id="IPR057437">
    <property type="entry name" value="PIF1/LRR1_PH"/>
</dbReference>
<feature type="domain" description="DNA helicase Pif1-like DEAD-box helicase" evidence="3">
    <location>
        <begin position="160"/>
        <end position="365"/>
    </location>
</feature>
<name>A0A1I7XAU8_HETBA</name>
<dbReference type="Proteomes" id="UP000095283">
    <property type="component" value="Unplaced"/>
</dbReference>
<feature type="domain" description="PIF1/LRR1 pleckstrin homology" evidence="4">
    <location>
        <begin position="18"/>
        <end position="124"/>
    </location>
</feature>
<evidence type="ECO:0000259" key="4">
    <source>
        <dbReference type="Pfam" id="PF25344"/>
    </source>
</evidence>
<dbReference type="EC" id="5.6.2.3" evidence="2"/>
<dbReference type="GO" id="GO:0005524">
    <property type="term" value="F:ATP binding"/>
    <property type="evidence" value="ECO:0007669"/>
    <property type="project" value="UniProtKB-KW"/>
</dbReference>
<protein>
    <recommendedName>
        <fullName evidence="2">ATP-dependent DNA helicase</fullName>
        <ecNumber evidence="2">5.6.2.3</ecNumber>
    </recommendedName>
</protein>
<accession>A0A1I7XAU8</accession>
<keyword evidence="1" id="KW-0539">Nucleus</keyword>
<comment type="catalytic activity">
    <reaction evidence="2">
        <text>ATP + H2O = ADP + phosphate + H(+)</text>
        <dbReference type="Rhea" id="RHEA:13065"/>
        <dbReference type="ChEBI" id="CHEBI:15377"/>
        <dbReference type="ChEBI" id="CHEBI:15378"/>
        <dbReference type="ChEBI" id="CHEBI:30616"/>
        <dbReference type="ChEBI" id="CHEBI:43474"/>
        <dbReference type="ChEBI" id="CHEBI:456216"/>
        <dbReference type="EC" id="5.6.2.3"/>
    </reaction>
</comment>
<keyword evidence="2" id="KW-0227">DNA damage</keyword>
<organism evidence="5 6">
    <name type="scientific">Heterorhabditis bacteriophora</name>
    <name type="common">Entomopathogenic nematode worm</name>
    <dbReference type="NCBI Taxonomy" id="37862"/>
    <lineage>
        <taxon>Eukaryota</taxon>
        <taxon>Metazoa</taxon>
        <taxon>Ecdysozoa</taxon>
        <taxon>Nematoda</taxon>
        <taxon>Chromadorea</taxon>
        <taxon>Rhabditida</taxon>
        <taxon>Rhabditina</taxon>
        <taxon>Rhabditomorpha</taxon>
        <taxon>Strongyloidea</taxon>
        <taxon>Heterorhabditidae</taxon>
        <taxon>Heterorhabditis</taxon>
    </lineage>
</organism>
<dbReference type="GO" id="GO:0043139">
    <property type="term" value="F:5'-3' DNA helicase activity"/>
    <property type="evidence" value="ECO:0007669"/>
    <property type="project" value="UniProtKB-EC"/>
</dbReference>
<dbReference type="GO" id="GO:0000723">
    <property type="term" value="P:telomere maintenance"/>
    <property type="evidence" value="ECO:0007669"/>
    <property type="project" value="InterPro"/>
</dbReference>
<dbReference type="PANTHER" id="PTHR47642">
    <property type="entry name" value="ATP-DEPENDENT DNA HELICASE"/>
    <property type="match status" value="1"/>
</dbReference>
<reference evidence="6" key="1">
    <citation type="submission" date="2016-11" db="UniProtKB">
        <authorList>
            <consortium name="WormBaseParasite"/>
        </authorList>
    </citation>
    <scope>IDENTIFICATION</scope>
</reference>
<proteinExistence type="inferred from homology"/>
<evidence type="ECO:0000256" key="2">
    <source>
        <dbReference type="RuleBase" id="RU363044"/>
    </source>
</evidence>
<sequence length="400" mass="44336">MGDSVAEPSPSRFTYCYSLECSVRIESTSTEEKKPTLTAKNATITLGRNASRQILLQVELNGGKSRYYPAFASYSLADCIVHQQGIGHGKGSIEIPSRKMVVQLSNCAPRRLNVFLKSLQAKIDIMNAECKSNSNTLCTPISVKRQVMASDDQPSKHTIQLSDEQRAVIRAAVQSKQNLFFTGSAGTGKSLILRRIIELLPASTTFITAATGVAACHLGGVTLHSFAGIGVGGLSTKQSLRIANSKKNIIKQWRMCSHLIIDEISMVDAEYFTNIEYRNNKFHQVARSIRGDNRPFGGIQLIITGDFLQLPPVVKNTEELKFCFESPAWNRSIQKIIILEQVQRQTDRKFISILQQIRMGRCNQEAIDCLVRTKDNNLISEGIVPTRLCTHTADADKLNC</sequence>